<sequence length="223" mass="25986">MKKSMYSLILTDQVVEKIDQIAYQEGMSRSQLIDHLLAQQVGMATPEQKIRSIMEQVADRVQKSRPLQVKVRSDSGGVQFATYLRYKYNPGIKYSFEFTNQDDGQHAVLKVSSRSTSEDLLQHLTNFFEMLSEIDEHRFQEFHNQPIMVQVSTDSNNKFARELISSEVPLEGADEEEVAQYLSNYVVMLDEALQCYFTHLGERRVPERIDRIYCHYLEDLNLF</sequence>
<gene>
    <name evidence="1" type="ORF">H8730_12140</name>
</gene>
<organism evidence="1 2">
    <name type="scientific">Bianquea renquensis</name>
    <dbReference type="NCBI Taxonomy" id="2763661"/>
    <lineage>
        <taxon>Bacteria</taxon>
        <taxon>Bacillati</taxon>
        <taxon>Bacillota</taxon>
        <taxon>Clostridia</taxon>
        <taxon>Eubacteriales</taxon>
        <taxon>Bianqueaceae</taxon>
        <taxon>Bianquea</taxon>
    </lineage>
</organism>
<protein>
    <recommendedName>
        <fullName evidence="3">Ribbon-helix-helix protein CopG domain-containing protein</fullName>
    </recommendedName>
</protein>
<reference evidence="1" key="1">
    <citation type="submission" date="2020-08" db="EMBL/GenBank/DDBJ databases">
        <title>Genome public.</title>
        <authorList>
            <person name="Liu C."/>
            <person name="Sun Q."/>
        </authorList>
    </citation>
    <scope>NUCLEOTIDE SEQUENCE</scope>
    <source>
        <strain evidence="1">NSJ-32</strain>
    </source>
</reference>
<name>A0A926DUF9_9FIRM</name>
<evidence type="ECO:0000313" key="1">
    <source>
        <dbReference type="EMBL" id="MBC8544286.1"/>
    </source>
</evidence>
<keyword evidence="2" id="KW-1185">Reference proteome</keyword>
<dbReference type="Proteomes" id="UP000657006">
    <property type="component" value="Unassembled WGS sequence"/>
</dbReference>
<proteinExistence type="predicted"/>
<evidence type="ECO:0008006" key="3">
    <source>
        <dbReference type="Google" id="ProtNLM"/>
    </source>
</evidence>
<comment type="caution">
    <text evidence="1">The sequence shown here is derived from an EMBL/GenBank/DDBJ whole genome shotgun (WGS) entry which is preliminary data.</text>
</comment>
<evidence type="ECO:0000313" key="2">
    <source>
        <dbReference type="Proteomes" id="UP000657006"/>
    </source>
</evidence>
<dbReference type="RefSeq" id="WP_177715586.1">
    <property type="nucleotide sequence ID" value="NZ_JACRSQ010000019.1"/>
</dbReference>
<accession>A0A926DUF9</accession>
<dbReference type="AlphaFoldDB" id="A0A926DUF9"/>
<dbReference type="EMBL" id="JACRSQ010000019">
    <property type="protein sequence ID" value="MBC8544286.1"/>
    <property type="molecule type" value="Genomic_DNA"/>
</dbReference>